<evidence type="ECO:0000256" key="1">
    <source>
        <dbReference type="SAM" id="Phobius"/>
    </source>
</evidence>
<evidence type="ECO:0000313" key="3">
    <source>
        <dbReference type="Proteomes" id="UP000681610"/>
    </source>
</evidence>
<feature type="transmembrane region" description="Helical" evidence="1">
    <location>
        <begin position="124"/>
        <end position="142"/>
    </location>
</feature>
<protein>
    <recommendedName>
        <fullName evidence="4">O-antigen polysaccharide polymerase Wzy</fullName>
    </recommendedName>
</protein>
<sequence>MMSYSYLLSIFVRLLIYILVILYSFFEESSKLLLSLAIVANLSIIFKTYKSLPILLMFLFFLTYIVNVIPFFFMGEYIFAYHPTKGFYETLQIHTIFLCTLDTFLQPIKKNIYINEKIPQAKNVLLYLFLTAFFVFFLLFAIRGDTILDTGGYGQQGNTTSLGGVGEYFLLLIPLLYIYSGKSYIMKKILHILMLLMSVKLLLYGGRIGVLMMGLLYFTLYYDTQKNHISLFKIFCYVTPILYIFVLMGAIRGNITLASTSSWYELFLLPFRGDFLKTFKEFFGNQNDIFYSSTILNQTALSDTLNVYTRLEIFFYNILSLFLPYSWLPEKASVITYIQKNIAHTGGGALISAYSYFYLSYPGVILIGYYIASLINKLQKSKNIYFILYSIVVLATYPRWFGYNAIGLFKISFYIIPLYLATTLLLKKNEKHTIRG</sequence>
<proteinExistence type="predicted"/>
<feature type="transmembrane region" description="Helical" evidence="1">
    <location>
        <begin position="228"/>
        <end position="251"/>
    </location>
</feature>
<accession>A0ABS3PX83</accession>
<keyword evidence="3" id="KW-1185">Reference proteome</keyword>
<feature type="transmembrane region" description="Helical" evidence="1">
    <location>
        <begin position="348"/>
        <end position="372"/>
    </location>
</feature>
<feature type="transmembrane region" description="Helical" evidence="1">
    <location>
        <begin position="201"/>
        <end position="222"/>
    </location>
</feature>
<feature type="transmembrane region" description="Helical" evidence="1">
    <location>
        <begin position="162"/>
        <end position="180"/>
    </location>
</feature>
<keyword evidence="1" id="KW-0472">Membrane</keyword>
<name>A0ABS3PX83_9FLAO</name>
<dbReference type="Proteomes" id="UP000681610">
    <property type="component" value="Unassembled WGS sequence"/>
</dbReference>
<feature type="transmembrane region" description="Helical" evidence="1">
    <location>
        <begin position="7"/>
        <end position="26"/>
    </location>
</feature>
<feature type="transmembrane region" description="Helical" evidence="1">
    <location>
        <begin position="56"/>
        <end position="80"/>
    </location>
</feature>
<evidence type="ECO:0008006" key="4">
    <source>
        <dbReference type="Google" id="ProtNLM"/>
    </source>
</evidence>
<dbReference type="EMBL" id="JAGDYP010000003">
    <property type="protein sequence ID" value="MBO1883928.1"/>
    <property type="molecule type" value="Genomic_DNA"/>
</dbReference>
<keyword evidence="1" id="KW-0812">Transmembrane</keyword>
<feature type="transmembrane region" description="Helical" evidence="1">
    <location>
        <begin position="407"/>
        <end position="426"/>
    </location>
</feature>
<comment type="caution">
    <text evidence="2">The sequence shown here is derived from an EMBL/GenBank/DDBJ whole genome shotgun (WGS) entry which is preliminary data.</text>
</comment>
<reference evidence="2 3" key="1">
    <citation type="submission" date="2021-03" db="EMBL/GenBank/DDBJ databases">
        <title>Isolation and description of Capnocytophaga bilenii sp. nov., a novel Capnocytophaga species, isolated from a gingivitis subject.</title>
        <authorList>
            <person name="Antezack A."/>
            <person name="Monnet-Corti V."/>
            <person name="La Scola B."/>
        </authorList>
    </citation>
    <scope>NUCLEOTIDE SEQUENCE [LARGE SCALE GENOMIC DNA]</scope>
    <source>
        <strain evidence="2 3">Marseille-Q4570</strain>
    </source>
</reference>
<keyword evidence="1" id="KW-1133">Transmembrane helix</keyword>
<organism evidence="2 3">
    <name type="scientific">Capnocytophaga bilenii</name>
    <dbReference type="NCBI Taxonomy" id="2819369"/>
    <lineage>
        <taxon>Bacteria</taxon>
        <taxon>Pseudomonadati</taxon>
        <taxon>Bacteroidota</taxon>
        <taxon>Flavobacteriia</taxon>
        <taxon>Flavobacteriales</taxon>
        <taxon>Flavobacteriaceae</taxon>
        <taxon>Capnocytophaga</taxon>
    </lineage>
</organism>
<gene>
    <name evidence="2" type="ORF">J4N46_05750</name>
</gene>
<evidence type="ECO:0000313" key="2">
    <source>
        <dbReference type="EMBL" id="MBO1883928.1"/>
    </source>
</evidence>
<feature type="transmembrane region" description="Helical" evidence="1">
    <location>
        <begin position="311"/>
        <end position="328"/>
    </location>
</feature>
<feature type="transmembrane region" description="Helical" evidence="1">
    <location>
        <begin position="384"/>
        <end position="401"/>
    </location>
</feature>